<evidence type="ECO:0000256" key="4">
    <source>
        <dbReference type="ARBA" id="ARBA00022475"/>
    </source>
</evidence>
<keyword evidence="10" id="KW-0472">Membrane</keyword>
<dbReference type="CDD" id="cd00082">
    <property type="entry name" value="HisKA"/>
    <property type="match status" value="1"/>
</dbReference>
<accession>A0A840YIU5</accession>
<dbReference type="EC" id="2.7.13.3" evidence="3"/>
<dbReference type="Gene3D" id="1.10.287.130">
    <property type="match status" value="1"/>
</dbReference>
<keyword evidence="6 12" id="KW-0808">Transferase</keyword>
<keyword evidence="8 12" id="KW-0418">Kinase</keyword>
<evidence type="ECO:0000256" key="5">
    <source>
        <dbReference type="ARBA" id="ARBA00022553"/>
    </source>
</evidence>
<dbReference type="InterPro" id="IPR004358">
    <property type="entry name" value="Sig_transdc_His_kin-like_C"/>
</dbReference>
<keyword evidence="7" id="KW-0547">Nucleotide-binding</keyword>
<proteinExistence type="predicted"/>
<feature type="transmembrane region" description="Helical" evidence="10">
    <location>
        <begin position="137"/>
        <end position="154"/>
    </location>
</feature>
<dbReference type="PRINTS" id="PR00344">
    <property type="entry name" value="BCTRLSENSOR"/>
</dbReference>
<dbReference type="InterPro" id="IPR005467">
    <property type="entry name" value="His_kinase_dom"/>
</dbReference>
<dbReference type="GO" id="GO:0000155">
    <property type="term" value="F:phosphorelay sensor kinase activity"/>
    <property type="evidence" value="ECO:0007669"/>
    <property type="project" value="InterPro"/>
</dbReference>
<evidence type="ECO:0000256" key="2">
    <source>
        <dbReference type="ARBA" id="ARBA00004651"/>
    </source>
</evidence>
<organism evidence="12 13">
    <name type="scientific">Muricoccus pecuniae</name>
    <dbReference type="NCBI Taxonomy" id="693023"/>
    <lineage>
        <taxon>Bacteria</taxon>
        <taxon>Pseudomonadati</taxon>
        <taxon>Pseudomonadota</taxon>
        <taxon>Alphaproteobacteria</taxon>
        <taxon>Acetobacterales</taxon>
        <taxon>Roseomonadaceae</taxon>
        <taxon>Muricoccus</taxon>
    </lineage>
</organism>
<dbReference type="RefSeq" id="WP_184521816.1">
    <property type="nucleotide sequence ID" value="NZ_JACIJD010000044.1"/>
</dbReference>
<sequence>MDTPLLALTRRGRFALQPKSAPDAIATENMRQLIQLRWLAVAGQLFTITVVHFGIGVSLPVGALLGVVGLLALANLASTLMLGHHRVTDLEFLLALLFDVSTLTTQLYLTGGADNPFTALYLVQVVLGGILLRTGLVWILVLVTTGCFALLSYRQRPLAFPPGLLGEVTDLYTLGRWLSFALVAMLLALFIARISRNLRARESYLAAMRQHAAEEDHIVRMGLFASGAAHELGTPLASLSVILSDWQRMPRLASDPELMGELREMQAEVQRCKSIVTDILHSAGQPRSEMMGSMDVCHFIEEVARSWRSAHPAVPLDQRCAVTDGATVVTDPALRQAVWNLLENAADVSPRQVHLSAARSGDMLVLTVRDHGPGFPPEMLRHFGQPHRSSKGAGHGVGLFLVVTVARRLGGRVETTNFPDGGAEVRLVLPLAPVHGTEA</sequence>
<dbReference type="InterPro" id="IPR036097">
    <property type="entry name" value="HisK_dim/P_sf"/>
</dbReference>
<feature type="domain" description="Histidine kinase" evidence="11">
    <location>
        <begin position="227"/>
        <end position="433"/>
    </location>
</feature>
<dbReference type="SMART" id="SM00387">
    <property type="entry name" value="HATPase_c"/>
    <property type="match status" value="1"/>
</dbReference>
<dbReference type="InterPro" id="IPR003594">
    <property type="entry name" value="HATPase_dom"/>
</dbReference>
<dbReference type="PANTHER" id="PTHR44936:SF10">
    <property type="entry name" value="SENSOR PROTEIN RSTB"/>
    <property type="match status" value="1"/>
</dbReference>
<keyword evidence="10" id="KW-1133">Transmembrane helix</keyword>
<evidence type="ECO:0000256" key="1">
    <source>
        <dbReference type="ARBA" id="ARBA00000085"/>
    </source>
</evidence>
<dbReference type="SUPFAM" id="SSF47384">
    <property type="entry name" value="Homodimeric domain of signal transducing histidine kinase"/>
    <property type="match status" value="1"/>
</dbReference>
<dbReference type="InterPro" id="IPR036890">
    <property type="entry name" value="HATPase_C_sf"/>
</dbReference>
<dbReference type="Pfam" id="PF02518">
    <property type="entry name" value="HATPase_c"/>
    <property type="match status" value="1"/>
</dbReference>
<dbReference type="Proteomes" id="UP000580654">
    <property type="component" value="Unassembled WGS sequence"/>
</dbReference>
<evidence type="ECO:0000256" key="10">
    <source>
        <dbReference type="SAM" id="Phobius"/>
    </source>
</evidence>
<feature type="transmembrane region" description="Helical" evidence="10">
    <location>
        <begin position="90"/>
        <end position="109"/>
    </location>
</feature>
<dbReference type="InterPro" id="IPR050980">
    <property type="entry name" value="2C_sensor_his_kinase"/>
</dbReference>
<evidence type="ECO:0000313" key="13">
    <source>
        <dbReference type="Proteomes" id="UP000580654"/>
    </source>
</evidence>
<dbReference type="EMBL" id="JACIJD010000044">
    <property type="protein sequence ID" value="MBB5696461.1"/>
    <property type="molecule type" value="Genomic_DNA"/>
</dbReference>
<dbReference type="AlphaFoldDB" id="A0A840YIU5"/>
<evidence type="ECO:0000256" key="8">
    <source>
        <dbReference type="ARBA" id="ARBA00022777"/>
    </source>
</evidence>
<evidence type="ECO:0000259" key="11">
    <source>
        <dbReference type="PROSITE" id="PS50109"/>
    </source>
</evidence>
<keyword evidence="13" id="KW-1185">Reference proteome</keyword>
<dbReference type="PANTHER" id="PTHR44936">
    <property type="entry name" value="SENSOR PROTEIN CREC"/>
    <property type="match status" value="1"/>
</dbReference>
<feature type="transmembrane region" description="Helical" evidence="10">
    <location>
        <begin position="36"/>
        <end position="55"/>
    </location>
</feature>
<keyword evidence="5" id="KW-0597">Phosphoprotein</keyword>
<feature type="transmembrane region" description="Helical" evidence="10">
    <location>
        <begin position="61"/>
        <end position="83"/>
    </location>
</feature>
<evidence type="ECO:0000256" key="7">
    <source>
        <dbReference type="ARBA" id="ARBA00022741"/>
    </source>
</evidence>
<name>A0A840YIU5_9PROT</name>
<protein>
    <recommendedName>
        <fullName evidence="3">histidine kinase</fullName>
        <ecNumber evidence="3">2.7.13.3</ecNumber>
    </recommendedName>
</protein>
<comment type="catalytic activity">
    <reaction evidence="1">
        <text>ATP + protein L-histidine = ADP + protein N-phospho-L-histidine.</text>
        <dbReference type="EC" id="2.7.13.3"/>
    </reaction>
</comment>
<dbReference type="GO" id="GO:0005886">
    <property type="term" value="C:plasma membrane"/>
    <property type="evidence" value="ECO:0007669"/>
    <property type="project" value="UniProtKB-SubCell"/>
</dbReference>
<evidence type="ECO:0000256" key="6">
    <source>
        <dbReference type="ARBA" id="ARBA00022679"/>
    </source>
</evidence>
<reference evidence="12 13" key="1">
    <citation type="submission" date="2020-08" db="EMBL/GenBank/DDBJ databases">
        <title>Genomic Encyclopedia of Type Strains, Phase IV (KMG-IV): sequencing the most valuable type-strain genomes for metagenomic binning, comparative biology and taxonomic classification.</title>
        <authorList>
            <person name="Goeker M."/>
        </authorList>
    </citation>
    <scope>NUCLEOTIDE SEQUENCE [LARGE SCALE GENOMIC DNA]</scope>
    <source>
        <strain evidence="12 13">DSM 25622</strain>
    </source>
</reference>
<comment type="caution">
    <text evidence="12">The sequence shown here is derived from an EMBL/GenBank/DDBJ whole genome shotgun (WGS) entry which is preliminary data.</text>
</comment>
<dbReference type="SUPFAM" id="SSF55874">
    <property type="entry name" value="ATPase domain of HSP90 chaperone/DNA topoisomerase II/histidine kinase"/>
    <property type="match status" value="1"/>
</dbReference>
<dbReference type="PROSITE" id="PS50109">
    <property type="entry name" value="HIS_KIN"/>
    <property type="match status" value="1"/>
</dbReference>
<evidence type="ECO:0000256" key="9">
    <source>
        <dbReference type="ARBA" id="ARBA00022840"/>
    </source>
</evidence>
<keyword evidence="10" id="KW-0812">Transmembrane</keyword>
<dbReference type="Pfam" id="PF00512">
    <property type="entry name" value="HisKA"/>
    <property type="match status" value="1"/>
</dbReference>
<gene>
    <name evidence="12" type="ORF">FHS87_004532</name>
</gene>
<dbReference type="GO" id="GO:0005524">
    <property type="term" value="F:ATP binding"/>
    <property type="evidence" value="ECO:0007669"/>
    <property type="project" value="UniProtKB-KW"/>
</dbReference>
<dbReference type="InterPro" id="IPR003661">
    <property type="entry name" value="HisK_dim/P_dom"/>
</dbReference>
<keyword evidence="4" id="KW-1003">Cell membrane</keyword>
<keyword evidence="9" id="KW-0067">ATP-binding</keyword>
<dbReference type="Gene3D" id="3.30.565.10">
    <property type="entry name" value="Histidine kinase-like ATPase, C-terminal domain"/>
    <property type="match status" value="1"/>
</dbReference>
<evidence type="ECO:0000313" key="12">
    <source>
        <dbReference type="EMBL" id="MBB5696461.1"/>
    </source>
</evidence>
<feature type="transmembrane region" description="Helical" evidence="10">
    <location>
        <begin position="174"/>
        <end position="192"/>
    </location>
</feature>
<evidence type="ECO:0000256" key="3">
    <source>
        <dbReference type="ARBA" id="ARBA00012438"/>
    </source>
</evidence>
<comment type="subcellular location">
    <subcellularLocation>
        <location evidence="2">Cell membrane</location>
        <topology evidence="2">Multi-pass membrane protein</topology>
    </subcellularLocation>
</comment>